<protein>
    <submittedName>
        <fullName evidence="1">(rape) hypothetical protein</fullName>
    </submittedName>
</protein>
<gene>
    <name evidence="1" type="ORF">DARMORV10_C03P65530.1</name>
</gene>
<dbReference type="EMBL" id="HG994367">
    <property type="protein sequence ID" value="CAF1707832.1"/>
    <property type="molecule type" value="Genomic_DNA"/>
</dbReference>
<evidence type="ECO:0000313" key="1">
    <source>
        <dbReference type="EMBL" id="CAF1707832.1"/>
    </source>
</evidence>
<reference evidence="1" key="1">
    <citation type="submission" date="2021-01" db="EMBL/GenBank/DDBJ databases">
        <authorList>
            <consortium name="Genoscope - CEA"/>
            <person name="William W."/>
        </authorList>
    </citation>
    <scope>NUCLEOTIDE SEQUENCE</scope>
</reference>
<proteinExistence type="predicted"/>
<sequence>MNCIGFICFFSNSYIKLEFYLALDAFDDFYYVVKVKLCR</sequence>
<name>A0A816IFC4_BRANA</name>
<dbReference type="AlphaFoldDB" id="A0A816IFC4"/>
<dbReference type="Proteomes" id="UP001295469">
    <property type="component" value="Chromosome C03"/>
</dbReference>
<organism evidence="1">
    <name type="scientific">Brassica napus</name>
    <name type="common">Rape</name>
    <dbReference type="NCBI Taxonomy" id="3708"/>
    <lineage>
        <taxon>Eukaryota</taxon>
        <taxon>Viridiplantae</taxon>
        <taxon>Streptophyta</taxon>
        <taxon>Embryophyta</taxon>
        <taxon>Tracheophyta</taxon>
        <taxon>Spermatophyta</taxon>
        <taxon>Magnoliopsida</taxon>
        <taxon>eudicotyledons</taxon>
        <taxon>Gunneridae</taxon>
        <taxon>Pentapetalae</taxon>
        <taxon>rosids</taxon>
        <taxon>malvids</taxon>
        <taxon>Brassicales</taxon>
        <taxon>Brassicaceae</taxon>
        <taxon>Brassiceae</taxon>
        <taxon>Brassica</taxon>
    </lineage>
</organism>
<accession>A0A816IFC4</accession>